<organism evidence="11 12">
    <name type="scientific">Tilletia horrida</name>
    <dbReference type="NCBI Taxonomy" id="155126"/>
    <lineage>
        <taxon>Eukaryota</taxon>
        <taxon>Fungi</taxon>
        <taxon>Dikarya</taxon>
        <taxon>Basidiomycota</taxon>
        <taxon>Ustilaginomycotina</taxon>
        <taxon>Exobasidiomycetes</taxon>
        <taxon>Tilletiales</taxon>
        <taxon>Tilletiaceae</taxon>
        <taxon>Tilletia</taxon>
    </lineage>
</organism>
<dbReference type="InterPro" id="IPR040191">
    <property type="entry name" value="UTP10"/>
</dbReference>
<evidence type="ECO:0000256" key="5">
    <source>
        <dbReference type="ARBA" id="ARBA00022552"/>
    </source>
</evidence>
<comment type="caution">
    <text evidence="11">The sequence shown here is derived from an EMBL/GenBank/DDBJ whole genome shotgun (WGS) entry which is preliminary data.</text>
</comment>
<keyword evidence="6 9" id="KW-0539">Nucleus</keyword>
<dbReference type="GO" id="GO:0030515">
    <property type="term" value="F:snoRNA binding"/>
    <property type="evidence" value="ECO:0007669"/>
    <property type="project" value="TreeGrafter"/>
</dbReference>
<evidence type="ECO:0000256" key="8">
    <source>
        <dbReference type="PROSITE-ProRule" id="PRU00103"/>
    </source>
</evidence>
<dbReference type="GO" id="GO:0034455">
    <property type="term" value="C:t-UTP complex"/>
    <property type="evidence" value="ECO:0007669"/>
    <property type="project" value="TreeGrafter"/>
</dbReference>
<comment type="subcellular location">
    <subcellularLocation>
        <location evidence="1 9">Nucleus</location>
        <location evidence="1 9">Nucleolus</location>
    </subcellularLocation>
</comment>
<comment type="similarity">
    <text evidence="2 9">Belongs to the HEATR1/UTP10 family.</text>
</comment>
<evidence type="ECO:0000256" key="1">
    <source>
        <dbReference type="ARBA" id="ARBA00004604"/>
    </source>
</evidence>
<keyword evidence="12" id="KW-1185">Reference proteome</keyword>
<evidence type="ECO:0000313" key="12">
    <source>
        <dbReference type="Proteomes" id="UP001176517"/>
    </source>
</evidence>
<dbReference type="Gene3D" id="1.25.10.10">
    <property type="entry name" value="Leucine-rich Repeat Variant"/>
    <property type="match status" value="1"/>
</dbReference>
<feature type="repeat" description="HEAT" evidence="8">
    <location>
        <begin position="969"/>
        <end position="1004"/>
    </location>
</feature>
<dbReference type="PROSITE" id="PS50077">
    <property type="entry name" value="HEAT_REPEAT"/>
    <property type="match status" value="1"/>
</dbReference>
<gene>
    <name evidence="11" type="primary">UTP10</name>
    <name evidence="11" type="ORF">OC846_003970</name>
</gene>
<dbReference type="GO" id="GO:0000462">
    <property type="term" value="P:maturation of SSU-rRNA from tricistronic rRNA transcript (SSU-rRNA, 5.8S rRNA, LSU-rRNA)"/>
    <property type="evidence" value="ECO:0007669"/>
    <property type="project" value="TreeGrafter"/>
</dbReference>
<dbReference type="PANTHER" id="PTHR13457">
    <property type="entry name" value="BAP28"/>
    <property type="match status" value="1"/>
</dbReference>
<dbReference type="InterPro" id="IPR012954">
    <property type="entry name" value="BP28_C_dom"/>
</dbReference>
<dbReference type="GO" id="GO:0045943">
    <property type="term" value="P:positive regulation of transcription by RNA polymerase I"/>
    <property type="evidence" value="ECO:0007669"/>
    <property type="project" value="TreeGrafter"/>
</dbReference>
<reference evidence="11" key="1">
    <citation type="journal article" date="2023" name="PhytoFront">
        <title>Draft Genome Resources of Seven Strains of Tilletia horrida, Causal Agent of Kernel Smut of Rice.</title>
        <authorList>
            <person name="Khanal S."/>
            <person name="Antony Babu S."/>
            <person name="Zhou X.G."/>
        </authorList>
    </citation>
    <scope>NUCLEOTIDE SEQUENCE</scope>
    <source>
        <strain evidence="11">TX6</strain>
    </source>
</reference>
<comment type="subunit">
    <text evidence="9">Component of the ribosomal small subunit (SSU) processome.</text>
</comment>
<keyword evidence="5 9" id="KW-0698">rRNA processing</keyword>
<feature type="domain" description="BP28 C-terminal" evidence="10">
    <location>
        <begin position="1907"/>
        <end position="2059"/>
    </location>
</feature>
<dbReference type="InterPro" id="IPR021133">
    <property type="entry name" value="HEAT_type_2"/>
</dbReference>
<dbReference type="SUPFAM" id="SSF48371">
    <property type="entry name" value="ARM repeat"/>
    <property type="match status" value="2"/>
</dbReference>
<dbReference type="InterPro" id="IPR056473">
    <property type="entry name" value="HEAT_Utp10/HEAT1"/>
</dbReference>
<dbReference type="EMBL" id="JAPDMZ010000107">
    <property type="protein sequence ID" value="KAK0549665.1"/>
    <property type="molecule type" value="Genomic_DNA"/>
</dbReference>
<dbReference type="PANTHER" id="PTHR13457:SF1">
    <property type="entry name" value="HEAT REPEAT-CONTAINING PROTEIN 1"/>
    <property type="match status" value="1"/>
</dbReference>
<dbReference type="Pfam" id="PF08146">
    <property type="entry name" value="BP28CT"/>
    <property type="match status" value="1"/>
</dbReference>
<dbReference type="SMART" id="SM01036">
    <property type="entry name" value="BP28CT"/>
    <property type="match status" value="1"/>
</dbReference>
<comment type="function">
    <text evidence="9">Involved in nucleolar processing of pre-18S ribosomal RNA.</text>
</comment>
<evidence type="ECO:0000256" key="4">
    <source>
        <dbReference type="ARBA" id="ARBA00022517"/>
    </source>
</evidence>
<accession>A0AAN6JRI9</accession>
<proteinExistence type="inferred from homology"/>
<dbReference type="InterPro" id="IPR016024">
    <property type="entry name" value="ARM-type_fold"/>
</dbReference>
<evidence type="ECO:0000256" key="3">
    <source>
        <dbReference type="ARBA" id="ARBA00015399"/>
    </source>
</evidence>
<evidence type="ECO:0000259" key="10">
    <source>
        <dbReference type="SMART" id="SM01036"/>
    </source>
</evidence>
<keyword evidence="4 9" id="KW-0690">Ribosome biogenesis</keyword>
<evidence type="ECO:0000256" key="6">
    <source>
        <dbReference type="ARBA" id="ARBA00023242"/>
    </source>
</evidence>
<evidence type="ECO:0000313" key="11">
    <source>
        <dbReference type="EMBL" id="KAK0549665.1"/>
    </source>
</evidence>
<sequence length="2189" mass="238459">MASALASQLAGIRSVNAARIATLGGSAGAQHTASYLFPPKTAAAQDLATVHALARNGLEELASHDRWFQTSEWALDVRGGRELLFGETSKSRDRSVLTKDENAQVDQALSQFLTRLAPDITGRSAAKCLEWLVRRFRIHEFNVPLLLGVFMPFHSTPQFARMLKICKIDTSSELLRWVAGLILAPKAAGNRPHRTLISFWAATMIQFSLRWANLGSGVENELGGMGLGVASHNRRGKRQGAENRLEDAQVYLNQILPIAVRCASLVPGEDDVELRTASLMVITALGASFPFSSEAVRATIGSLVSPARADPGSAQDEAIMPLLSGCIALCTFPLSDENFLSAYAHTESEEQYEAARLVSTEAGQTLLGLPTFAECVSEASKRGTDVGPFVQELMVAVARSSNIQLASANATAQSLSKILLSPSLDDQVRQNTARFLLLQNYGGDVAFQQRDVLRIRLLSDLREQQSEIFDEAVRWASSTIRDDKAAEQALWAVLKAIITKSDSLAEASEVDPATTLWLTVHSTSSAQRVLAVRSLHEALADGTLSETDSFASNAFRARISALTEQDADVISAVYANPTWVVSVLGAPEAANLVLNALDADADGASLSRQAVDVHLKFFLGHLLSQDPVAFIPRLVKDVLWGRLLQTKAARKTTDAVATTLRKAKLPVIPADASAEVKVWAHMLEVVKTALEQSRDQRENPEMLNNLVVEPLTKTVLAVQDQDMFSIVIDFVISKTSGSSPLSATQASGRMLSLTLLNRVIVSLKSSDARLPLLAHRLAFGVNLNAIPDASAAQDDAEDILLGASGEGLPQGLAEAIYSKPSHERTMRRLLGVIIGNVLKRLSYTDSTVKLLPIAYGEVAVVVGARLYAIIESGLLSARASQALKDVFWKNLGQSRLSFLGSIWTATSKQLADSVNGLEGSFEGSQSGTSQEAAVAVRQAALRDAQATLAAAVLEKTDDGQTKIQDFQTLVPALLIALQNEHKEVRRTALKALQTIASAEQHAQTPGVEISEYGYDAIYGTSSNDLVYLHYADVCRYLRSLLAEQAAFTNDEQYLAIWHSTALKVVKSDKRKDAEYKNAVVTWLLAHVLAWPFISADIHLLEALRGVSHPSKLKLLVPVLRQYLESGDELFAADGQDAEAPVERQRFVALIFESFDGSAGQVAEDATTGAWNVLLEALSPQASGLIQEYACAAISGTFFKALRPDMAQLLLQHILTGIYEESANKTAHLRSVLRTIPAEAPVFAPVLAQSRERVVHVCDERREAKRARTSLSAEDTQSRASSILAILLEVVGSKDAAGVASLLPELFEVLRVAVEVNGVPAVNADHLTQLTLAALLKGLSGTQAEQSSQITSAIRVDTIISTIKTSQNPQTFQQALSLLNRIASINRDLVLHNVMPIFTFVGSSMLQRDDSYSFEIVHQTLQSIIPAYIQSLHQENKGGEELTLLKRGRSFMRIFTDAATHIPRHRRQTFFKSLLDVLGPRDFLGAICMLLTDRSAHKVAKQTPEAFTESISLPLHLLMSYGISVQITAIFQVFNEIERLWEHRDVNLLEAKDFVFLDRMDRAVREHSERQASPVQQLISLMRLVIATIGSQNMALRIPKLKKVEVRETIDKQVLSCVHKTLKLALVEDADVRTASNQMLETMLQLLSTDGFMSLVNVMVADNTAAAKRTGLALYATRFSAMSVDERVACEGKALPVISAASQIVKTSAAKKESSEALLEALTALKVSISAKSTSLHQSLSTAVSDLLLVGRLAILRDAVRVEAITTISRLVRTIGPRLIPQLNNIVAFVVATLEDGVDGHSSTIVASAFGVLTSALVALPTFMVSHVQSVLAALSKAKLLQAMEHPDFQNALKPLTTLQSSLVRTIPIDKVLAALQKLWADYSKEGSLLSLTSVVTELHGLIENQDQTGMAVNYKAVFRFFLTIFDARRLLSKTIDSEGIAEIEDLALQAFIDMSLKLNESSFRPLFYHIFDWAVLELAEDEQPISDPGLCSRRTVLFKLINALLNKLSGLFTAYYATVLDHTIELLNAFAATELSDVLLWQEVLTSIELTCQFDEGTFWNPTRLSKVSTPIVEQVQVCTDSEDNQRLLASAVAALAQAVGDEDSLQELNDSLLRKTRSGTSAVKAAALLVLDELWSTQAEAMQPFVAQTTPFLAELLDADDNTVLQRTNQLVQSIETVLGESLDSYLQ</sequence>
<dbReference type="GO" id="GO:0032040">
    <property type="term" value="C:small-subunit processome"/>
    <property type="evidence" value="ECO:0007669"/>
    <property type="project" value="TreeGrafter"/>
</dbReference>
<dbReference type="Pfam" id="PF23243">
    <property type="entry name" value="HEAT_HEATR1"/>
    <property type="match status" value="1"/>
</dbReference>
<evidence type="ECO:0000256" key="9">
    <source>
        <dbReference type="RuleBase" id="RU367065"/>
    </source>
</evidence>
<name>A0AAN6JRI9_9BASI</name>
<dbReference type="GO" id="GO:0030686">
    <property type="term" value="C:90S preribosome"/>
    <property type="evidence" value="ECO:0007669"/>
    <property type="project" value="TreeGrafter"/>
</dbReference>
<evidence type="ECO:0000256" key="2">
    <source>
        <dbReference type="ARBA" id="ARBA00010559"/>
    </source>
</evidence>
<keyword evidence="7 9" id="KW-0687">Ribonucleoprotein</keyword>
<dbReference type="InterPro" id="IPR011989">
    <property type="entry name" value="ARM-like"/>
</dbReference>
<protein>
    <recommendedName>
        <fullName evidence="3 9">U3 small nucleolar RNA-associated protein 10</fullName>
    </recommendedName>
</protein>
<evidence type="ECO:0000256" key="7">
    <source>
        <dbReference type="ARBA" id="ARBA00023274"/>
    </source>
</evidence>
<dbReference type="Proteomes" id="UP001176517">
    <property type="component" value="Unassembled WGS sequence"/>
</dbReference>